<dbReference type="InterPro" id="IPR000515">
    <property type="entry name" value="MetI-like"/>
</dbReference>
<dbReference type="SUPFAM" id="SSF161098">
    <property type="entry name" value="MetI-like"/>
    <property type="match status" value="1"/>
</dbReference>
<feature type="transmembrane region" description="Helical" evidence="8">
    <location>
        <begin position="86"/>
        <end position="109"/>
    </location>
</feature>
<feature type="transmembrane region" description="Helical" evidence="8">
    <location>
        <begin position="192"/>
        <end position="215"/>
    </location>
</feature>
<evidence type="ECO:0000256" key="7">
    <source>
        <dbReference type="ARBA" id="ARBA00023136"/>
    </source>
</evidence>
<dbReference type="PANTHER" id="PTHR30450">
    <property type="entry name" value="ABC TRANSPORTER PERMEASE"/>
    <property type="match status" value="1"/>
</dbReference>
<feature type="domain" description="ABC transmembrane type-1" evidence="9">
    <location>
        <begin position="17"/>
        <end position="211"/>
    </location>
</feature>
<dbReference type="GO" id="GO:0048473">
    <property type="term" value="P:D-methionine transmembrane transport"/>
    <property type="evidence" value="ECO:0007669"/>
    <property type="project" value="TreeGrafter"/>
</dbReference>
<evidence type="ECO:0000256" key="5">
    <source>
        <dbReference type="ARBA" id="ARBA00022692"/>
    </source>
</evidence>
<dbReference type="Proteomes" id="UP000042997">
    <property type="component" value="Unassembled WGS sequence"/>
</dbReference>
<keyword evidence="3 8" id="KW-0813">Transport</keyword>
<keyword evidence="4" id="KW-1003">Cell membrane</keyword>
<feature type="transmembrane region" description="Helical" evidence="8">
    <location>
        <begin position="150"/>
        <end position="172"/>
    </location>
</feature>
<dbReference type="InterPro" id="IPR051322">
    <property type="entry name" value="AA_ABC_Transporter_Permease"/>
</dbReference>
<evidence type="ECO:0000256" key="8">
    <source>
        <dbReference type="RuleBase" id="RU363032"/>
    </source>
</evidence>
<reference evidence="10 11" key="1">
    <citation type="journal article" date="2014" name="Genome Announc.">
        <title>Draft Genome Sequence of Propane- and Butane-Oxidizing Actinobacterium Rhodococcus ruber IEGM 231.</title>
        <authorList>
            <person name="Ivshina I.B."/>
            <person name="Kuyukina M.S."/>
            <person name="Krivoruchko A.V."/>
            <person name="Barbe V."/>
            <person name="Fischer C."/>
        </authorList>
    </citation>
    <scope>NUCLEOTIDE SEQUENCE [LARGE SCALE GENOMIC DNA]</scope>
</reference>
<evidence type="ECO:0000313" key="11">
    <source>
        <dbReference type="Proteomes" id="UP000042997"/>
    </source>
</evidence>
<organism evidence="10 11">
    <name type="scientific">Rhodococcus ruber</name>
    <dbReference type="NCBI Taxonomy" id="1830"/>
    <lineage>
        <taxon>Bacteria</taxon>
        <taxon>Bacillati</taxon>
        <taxon>Actinomycetota</taxon>
        <taxon>Actinomycetes</taxon>
        <taxon>Mycobacteriales</taxon>
        <taxon>Nocardiaceae</taxon>
        <taxon>Rhodococcus</taxon>
    </lineage>
</organism>
<protein>
    <submittedName>
        <fullName evidence="10">DL-methionine transporter subunit membrane component protein of ABC superfamily</fullName>
    </submittedName>
</protein>
<evidence type="ECO:0000313" key="10">
    <source>
        <dbReference type="EMBL" id="CDZ89793.1"/>
    </source>
</evidence>
<dbReference type="RefSeq" id="WP_010596241.1">
    <property type="nucleotide sequence ID" value="NZ_CP024315.1"/>
</dbReference>
<feature type="transmembrane region" description="Helical" evidence="8">
    <location>
        <begin position="56"/>
        <end position="80"/>
    </location>
</feature>
<dbReference type="EMBL" id="CCSD01000068">
    <property type="protein sequence ID" value="CDZ89793.1"/>
    <property type="molecule type" value="Genomic_DNA"/>
</dbReference>
<proteinExistence type="inferred from homology"/>
<sequence>MNKLSWYDALPEVWAATLDTLYMVGVAFLLTVVGGVLVGVLLHVTAPDGLRPIRPLYLVLGAVVNVFRSLPFLVLLIALIGVTRLVVGTAIGPTAALVPLTIGAIPFFARIVESALREVPRGRVDAARAMGASNRQIVTKVLLSESLSSLISGSTLTAVLLVGYSAMAGVVGGGGLGDFAIVYGYQRFNTPVLMVAVVVLIVLVQALQTAGDVAVRALAHRR</sequence>
<comment type="subcellular location">
    <subcellularLocation>
        <location evidence="1 8">Cell membrane</location>
        <topology evidence="1 8">Multi-pass membrane protein</topology>
    </subcellularLocation>
</comment>
<dbReference type="PROSITE" id="PS50928">
    <property type="entry name" value="ABC_TM1"/>
    <property type="match status" value="1"/>
</dbReference>
<comment type="similarity">
    <text evidence="2">Belongs to the binding-protein-dependent transport system permease family. CysTW subfamily.</text>
</comment>
<keyword evidence="5 8" id="KW-0812">Transmembrane</keyword>
<gene>
    <name evidence="10" type="primary">metI</name>
    <name evidence="10" type="ORF">RHRU231_560047</name>
</gene>
<dbReference type="InterPro" id="IPR035906">
    <property type="entry name" value="MetI-like_sf"/>
</dbReference>
<evidence type="ECO:0000256" key="1">
    <source>
        <dbReference type="ARBA" id="ARBA00004651"/>
    </source>
</evidence>
<dbReference type="CDD" id="cd06261">
    <property type="entry name" value="TM_PBP2"/>
    <property type="match status" value="1"/>
</dbReference>
<dbReference type="Gene3D" id="1.10.3720.10">
    <property type="entry name" value="MetI-like"/>
    <property type="match status" value="1"/>
</dbReference>
<dbReference type="AlphaFoldDB" id="A0A098BM76"/>
<evidence type="ECO:0000256" key="2">
    <source>
        <dbReference type="ARBA" id="ARBA00007069"/>
    </source>
</evidence>
<dbReference type="OrthoDB" id="9793490at2"/>
<keyword evidence="6 8" id="KW-1133">Transmembrane helix</keyword>
<evidence type="ECO:0000256" key="3">
    <source>
        <dbReference type="ARBA" id="ARBA00022448"/>
    </source>
</evidence>
<dbReference type="GO" id="GO:0005886">
    <property type="term" value="C:plasma membrane"/>
    <property type="evidence" value="ECO:0007669"/>
    <property type="project" value="UniProtKB-SubCell"/>
</dbReference>
<feature type="transmembrane region" description="Helical" evidence="8">
    <location>
        <begin position="20"/>
        <end position="44"/>
    </location>
</feature>
<evidence type="ECO:0000256" key="4">
    <source>
        <dbReference type="ARBA" id="ARBA00022475"/>
    </source>
</evidence>
<name>A0A098BM76_9NOCA</name>
<accession>A0A098BM76</accession>
<dbReference type="PANTHER" id="PTHR30450:SF1">
    <property type="entry name" value="D-METHIONINE TRANSPORT SYSTEM PERMEASE PROTEIN METI-RELATED"/>
    <property type="match status" value="1"/>
</dbReference>
<dbReference type="Pfam" id="PF00528">
    <property type="entry name" value="BPD_transp_1"/>
    <property type="match status" value="1"/>
</dbReference>
<dbReference type="FunFam" id="1.10.3720.10:FF:000002">
    <property type="entry name" value="D-methionine ABC transporter permease MetI"/>
    <property type="match status" value="1"/>
</dbReference>
<dbReference type="KEGG" id="rrz:CS378_15360"/>
<evidence type="ECO:0000259" key="9">
    <source>
        <dbReference type="PROSITE" id="PS50928"/>
    </source>
</evidence>
<keyword evidence="7 8" id="KW-0472">Membrane</keyword>
<evidence type="ECO:0000256" key="6">
    <source>
        <dbReference type="ARBA" id="ARBA00022989"/>
    </source>
</evidence>